<keyword evidence="2" id="KW-1185">Reference proteome</keyword>
<comment type="caution">
    <text evidence="1">The sequence shown here is derived from an EMBL/GenBank/DDBJ whole genome shotgun (WGS) entry which is preliminary data.</text>
</comment>
<dbReference type="EMBL" id="CM037154">
    <property type="protein sequence ID" value="KAH7862010.1"/>
    <property type="molecule type" value="Genomic_DNA"/>
</dbReference>
<name>A0ACB7Z881_9ERIC</name>
<accession>A0ACB7Z881</accession>
<gene>
    <name evidence="1" type="ORF">Vadar_033658</name>
</gene>
<dbReference type="Proteomes" id="UP000828048">
    <property type="component" value="Chromosome 4"/>
</dbReference>
<organism evidence="1 2">
    <name type="scientific">Vaccinium darrowii</name>
    <dbReference type="NCBI Taxonomy" id="229202"/>
    <lineage>
        <taxon>Eukaryota</taxon>
        <taxon>Viridiplantae</taxon>
        <taxon>Streptophyta</taxon>
        <taxon>Embryophyta</taxon>
        <taxon>Tracheophyta</taxon>
        <taxon>Spermatophyta</taxon>
        <taxon>Magnoliopsida</taxon>
        <taxon>eudicotyledons</taxon>
        <taxon>Gunneridae</taxon>
        <taxon>Pentapetalae</taxon>
        <taxon>asterids</taxon>
        <taxon>Ericales</taxon>
        <taxon>Ericaceae</taxon>
        <taxon>Vaccinioideae</taxon>
        <taxon>Vaccinieae</taxon>
        <taxon>Vaccinium</taxon>
    </lineage>
</organism>
<evidence type="ECO:0000313" key="1">
    <source>
        <dbReference type="EMBL" id="KAH7862010.1"/>
    </source>
</evidence>
<evidence type="ECO:0000313" key="2">
    <source>
        <dbReference type="Proteomes" id="UP000828048"/>
    </source>
</evidence>
<protein>
    <submittedName>
        <fullName evidence="1">Uncharacterized protein</fullName>
    </submittedName>
</protein>
<proteinExistence type="predicted"/>
<sequence>MCGFKVATSRNSSGGKGRSRRRDEEGRERENGLVSSSSPPQLNMLSGYRRDVEMSAMVSALAHVVAGDGSGDFASQSDVFMWGAGEKKRGRQEEEGGGGGRVSESIARVSSGAYGDTISFGDPSSFSIEGSRGMPSNIPAATETAYTYTPTYQNTLRQPYEEGEPITRRKYRGVRQRPWGKWAAEIRDPHKATRVWLGTFDTAESAARAYDEAALKFRGKKAKLNFPENVTLRPSPANSSATQLAISGPSNTFFAPSTSSDPIVHSQASHQQLQGYDETYRDSMEYDFAQYQRQASPMSFSDQRVFSSSVGSHFQSSASFGYPVSSSSSSPPGYDYPLLFPAQTQSVLEPAVSSSDADFPVTMWPDFSYQPSSSR</sequence>
<reference evidence="1 2" key="1">
    <citation type="journal article" date="2021" name="Hortic Res">
        <title>High-quality reference genome and annotation aids understanding of berry development for evergreen blueberry (Vaccinium darrowii).</title>
        <authorList>
            <person name="Yu J."/>
            <person name="Hulse-Kemp A.M."/>
            <person name="Babiker E."/>
            <person name="Staton M."/>
        </authorList>
    </citation>
    <scope>NUCLEOTIDE SEQUENCE [LARGE SCALE GENOMIC DNA]</scope>
    <source>
        <strain evidence="2">cv. NJ 8807/NJ 8810</strain>
        <tissue evidence="1">Young leaf</tissue>
    </source>
</reference>